<feature type="transmembrane region" description="Helical" evidence="2">
    <location>
        <begin position="51"/>
        <end position="72"/>
    </location>
</feature>
<evidence type="ECO:0000256" key="1">
    <source>
        <dbReference type="SAM" id="MobiDB-lite"/>
    </source>
</evidence>
<organism evidence="3 4">
    <name type="scientific">Trematosphaeria pertusa</name>
    <dbReference type="NCBI Taxonomy" id="390896"/>
    <lineage>
        <taxon>Eukaryota</taxon>
        <taxon>Fungi</taxon>
        <taxon>Dikarya</taxon>
        <taxon>Ascomycota</taxon>
        <taxon>Pezizomycotina</taxon>
        <taxon>Dothideomycetes</taxon>
        <taxon>Pleosporomycetidae</taxon>
        <taxon>Pleosporales</taxon>
        <taxon>Massarineae</taxon>
        <taxon>Trematosphaeriaceae</taxon>
        <taxon>Trematosphaeria</taxon>
    </lineage>
</organism>
<gene>
    <name evidence="3" type="ORF">BU26DRAFT_504710</name>
</gene>
<proteinExistence type="predicted"/>
<reference evidence="3" key="1">
    <citation type="journal article" date="2020" name="Stud. Mycol.">
        <title>101 Dothideomycetes genomes: a test case for predicting lifestyles and emergence of pathogens.</title>
        <authorList>
            <person name="Haridas S."/>
            <person name="Albert R."/>
            <person name="Binder M."/>
            <person name="Bloem J."/>
            <person name="Labutti K."/>
            <person name="Salamov A."/>
            <person name="Andreopoulos B."/>
            <person name="Baker S."/>
            <person name="Barry K."/>
            <person name="Bills G."/>
            <person name="Bluhm B."/>
            <person name="Cannon C."/>
            <person name="Castanera R."/>
            <person name="Culley D."/>
            <person name="Daum C."/>
            <person name="Ezra D."/>
            <person name="Gonzalez J."/>
            <person name="Henrissat B."/>
            <person name="Kuo A."/>
            <person name="Liang C."/>
            <person name="Lipzen A."/>
            <person name="Lutzoni F."/>
            <person name="Magnuson J."/>
            <person name="Mondo S."/>
            <person name="Nolan M."/>
            <person name="Ohm R."/>
            <person name="Pangilinan J."/>
            <person name="Park H.-J."/>
            <person name="Ramirez L."/>
            <person name="Alfaro M."/>
            <person name="Sun H."/>
            <person name="Tritt A."/>
            <person name="Yoshinaga Y."/>
            <person name="Zwiers L.-H."/>
            <person name="Turgeon B."/>
            <person name="Goodwin S."/>
            <person name="Spatafora J."/>
            <person name="Crous P."/>
            <person name="Grigoriev I."/>
        </authorList>
    </citation>
    <scope>NUCLEOTIDE SEQUENCE</scope>
    <source>
        <strain evidence="3">CBS 122368</strain>
    </source>
</reference>
<dbReference type="AlphaFoldDB" id="A0A6A6IJM5"/>
<dbReference type="EMBL" id="ML987194">
    <property type="protein sequence ID" value="KAF2250377.1"/>
    <property type="molecule type" value="Genomic_DNA"/>
</dbReference>
<feature type="transmembrane region" description="Helical" evidence="2">
    <location>
        <begin position="320"/>
        <end position="342"/>
    </location>
</feature>
<dbReference type="RefSeq" id="XP_033685381.1">
    <property type="nucleotide sequence ID" value="XM_033826791.1"/>
</dbReference>
<feature type="region of interest" description="Disordered" evidence="1">
    <location>
        <begin position="147"/>
        <end position="187"/>
    </location>
</feature>
<keyword evidence="2" id="KW-0472">Membrane</keyword>
<feature type="compositionally biased region" description="Low complexity" evidence="1">
    <location>
        <begin position="155"/>
        <end position="170"/>
    </location>
</feature>
<name>A0A6A6IJM5_9PLEO</name>
<accession>A0A6A6IJM5</accession>
<evidence type="ECO:0000313" key="3">
    <source>
        <dbReference type="EMBL" id="KAF2250377.1"/>
    </source>
</evidence>
<keyword evidence="2" id="KW-0812">Transmembrane</keyword>
<dbReference type="Proteomes" id="UP000800094">
    <property type="component" value="Unassembled WGS sequence"/>
</dbReference>
<sequence>MASVDSIELAKVAASPLPADYEDPNHPHFPQNLEAQTGQVKLPWYTKKKSLWALVCVGLLLTTLAAAALGGWKYAQRRAVAAQAPANASMTASQAVEWHTTEVTVTHLTTTQLNTTTIPPPTTRTLRLTPIGATTIWDTTTTVPFSAPLPPIPESAASSNVPSSSATPSSNAPPPATPSNPKAGNDCTEIGTYSSKHICQDHCDALPREGDTISLFILTPLLPLNAQVLRSNCQSSPHCDYTFPLHYTSTSSTFSQPRITTAANANTASPCIAKHTRPSEQLIVAQTSLPQFTSPELFPEHLPDRPREPSRFATLIRNPYLQAVVGFIAVLLLITLAVYIGIRLGSTQNQHRRYSSTEAIATQIPTTPLRSTQTVCVTMDSVVTQHITVELSSLQSTAWVTKIVPTPTVRCAGGAFSHPECQKGK</sequence>
<protein>
    <submittedName>
        <fullName evidence="3">Uncharacterized protein</fullName>
    </submittedName>
</protein>
<keyword evidence="2" id="KW-1133">Transmembrane helix</keyword>
<evidence type="ECO:0000313" key="4">
    <source>
        <dbReference type="Proteomes" id="UP000800094"/>
    </source>
</evidence>
<keyword evidence="4" id="KW-1185">Reference proteome</keyword>
<dbReference type="GeneID" id="54580121"/>
<evidence type="ECO:0000256" key="2">
    <source>
        <dbReference type="SAM" id="Phobius"/>
    </source>
</evidence>